<proteinExistence type="predicted"/>
<feature type="domain" description="Fatty acid hydroxylase" evidence="6">
    <location>
        <begin position="155"/>
        <end position="287"/>
    </location>
</feature>
<dbReference type="RefSeq" id="XP_022584256.1">
    <property type="nucleotide sequence ID" value="XM_022721976.1"/>
</dbReference>
<dbReference type="OrthoDB" id="408954at2759"/>
<gene>
    <name evidence="7" type="ORF">ASPZODRAFT_128264</name>
</gene>
<dbReference type="Pfam" id="PF04116">
    <property type="entry name" value="FA_hydroxylase"/>
    <property type="match status" value="1"/>
</dbReference>
<dbReference type="EMBL" id="KV878337">
    <property type="protein sequence ID" value="OJJ49746.1"/>
    <property type="molecule type" value="Genomic_DNA"/>
</dbReference>
<evidence type="ECO:0000256" key="1">
    <source>
        <dbReference type="ARBA" id="ARBA00004370"/>
    </source>
</evidence>
<keyword evidence="8" id="KW-1185">Reference proteome</keyword>
<dbReference type="GO" id="GO:0016020">
    <property type="term" value="C:membrane"/>
    <property type="evidence" value="ECO:0007669"/>
    <property type="project" value="UniProtKB-SubCell"/>
</dbReference>
<comment type="subcellular location">
    <subcellularLocation>
        <location evidence="1">Membrane</location>
    </subcellularLocation>
</comment>
<feature type="transmembrane region" description="Helical" evidence="5">
    <location>
        <begin position="56"/>
        <end position="80"/>
    </location>
</feature>
<dbReference type="InterPro" id="IPR006694">
    <property type="entry name" value="Fatty_acid_hydroxylase"/>
</dbReference>
<evidence type="ECO:0000313" key="7">
    <source>
        <dbReference type="EMBL" id="OJJ49746.1"/>
    </source>
</evidence>
<organism evidence="7 8">
    <name type="scientific">Penicilliopsis zonata CBS 506.65</name>
    <dbReference type="NCBI Taxonomy" id="1073090"/>
    <lineage>
        <taxon>Eukaryota</taxon>
        <taxon>Fungi</taxon>
        <taxon>Dikarya</taxon>
        <taxon>Ascomycota</taxon>
        <taxon>Pezizomycotina</taxon>
        <taxon>Eurotiomycetes</taxon>
        <taxon>Eurotiomycetidae</taxon>
        <taxon>Eurotiales</taxon>
        <taxon>Aspergillaceae</taxon>
        <taxon>Penicilliopsis</taxon>
    </lineage>
</organism>
<feature type="transmembrane region" description="Helical" evidence="5">
    <location>
        <begin position="104"/>
        <end position="127"/>
    </location>
</feature>
<keyword evidence="4 5" id="KW-0472">Membrane</keyword>
<accession>A0A1L9SRK0</accession>
<dbReference type="Proteomes" id="UP000184188">
    <property type="component" value="Unassembled WGS sequence"/>
</dbReference>
<dbReference type="GeneID" id="34608441"/>
<dbReference type="GO" id="GO:0005506">
    <property type="term" value="F:iron ion binding"/>
    <property type="evidence" value="ECO:0007669"/>
    <property type="project" value="InterPro"/>
</dbReference>
<evidence type="ECO:0000256" key="3">
    <source>
        <dbReference type="ARBA" id="ARBA00022989"/>
    </source>
</evidence>
<reference evidence="8" key="1">
    <citation type="journal article" date="2017" name="Genome Biol.">
        <title>Comparative genomics reveals high biological diversity and specific adaptations in the industrially and medically important fungal genus Aspergillus.</title>
        <authorList>
            <person name="de Vries R.P."/>
            <person name="Riley R."/>
            <person name="Wiebenga A."/>
            <person name="Aguilar-Osorio G."/>
            <person name="Amillis S."/>
            <person name="Uchima C.A."/>
            <person name="Anderluh G."/>
            <person name="Asadollahi M."/>
            <person name="Askin M."/>
            <person name="Barry K."/>
            <person name="Battaglia E."/>
            <person name="Bayram O."/>
            <person name="Benocci T."/>
            <person name="Braus-Stromeyer S.A."/>
            <person name="Caldana C."/>
            <person name="Canovas D."/>
            <person name="Cerqueira G.C."/>
            <person name="Chen F."/>
            <person name="Chen W."/>
            <person name="Choi C."/>
            <person name="Clum A."/>
            <person name="Dos Santos R.A."/>
            <person name="Damasio A.R."/>
            <person name="Diallinas G."/>
            <person name="Emri T."/>
            <person name="Fekete E."/>
            <person name="Flipphi M."/>
            <person name="Freyberg S."/>
            <person name="Gallo A."/>
            <person name="Gournas C."/>
            <person name="Habgood R."/>
            <person name="Hainaut M."/>
            <person name="Harispe M.L."/>
            <person name="Henrissat B."/>
            <person name="Hilden K.S."/>
            <person name="Hope R."/>
            <person name="Hossain A."/>
            <person name="Karabika E."/>
            <person name="Karaffa L."/>
            <person name="Karanyi Z."/>
            <person name="Krasevec N."/>
            <person name="Kuo A."/>
            <person name="Kusch H."/>
            <person name="LaButti K."/>
            <person name="Lagendijk E.L."/>
            <person name="Lapidus A."/>
            <person name="Levasseur A."/>
            <person name="Lindquist E."/>
            <person name="Lipzen A."/>
            <person name="Logrieco A.F."/>
            <person name="MacCabe A."/>
            <person name="Maekelae M.R."/>
            <person name="Malavazi I."/>
            <person name="Melin P."/>
            <person name="Meyer V."/>
            <person name="Mielnichuk N."/>
            <person name="Miskei M."/>
            <person name="Molnar A.P."/>
            <person name="Mule G."/>
            <person name="Ngan C.Y."/>
            <person name="Orejas M."/>
            <person name="Orosz E."/>
            <person name="Ouedraogo J.P."/>
            <person name="Overkamp K.M."/>
            <person name="Park H.-S."/>
            <person name="Perrone G."/>
            <person name="Piumi F."/>
            <person name="Punt P.J."/>
            <person name="Ram A.F."/>
            <person name="Ramon A."/>
            <person name="Rauscher S."/>
            <person name="Record E."/>
            <person name="Riano-Pachon D.M."/>
            <person name="Robert V."/>
            <person name="Roehrig J."/>
            <person name="Ruller R."/>
            <person name="Salamov A."/>
            <person name="Salih N.S."/>
            <person name="Samson R.A."/>
            <person name="Sandor E."/>
            <person name="Sanguinetti M."/>
            <person name="Schuetze T."/>
            <person name="Sepcic K."/>
            <person name="Shelest E."/>
            <person name="Sherlock G."/>
            <person name="Sophianopoulou V."/>
            <person name="Squina F.M."/>
            <person name="Sun H."/>
            <person name="Susca A."/>
            <person name="Todd R.B."/>
            <person name="Tsang A."/>
            <person name="Unkles S.E."/>
            <person name="van de Wiele N."/>
            <person name="van Rossen-Uffink D."/>
            <person name="Oliveira J.V."/>
            <person name="Vesth T.C."/>
            <person name="Visser J."/>
            <person name="Yu J.-H."/>
            <person name="Zhou M."/>
            <person name="Andersen M.R."/>
            <person name="Archer D.B."/>
            <person name="Baker S.E."/>
            <person name="Benoit I."/>
            <person name="Brakhage A.A."/>
            <person name="Braus G.H."/>
            <person name="Fischer R."/>
            <person name="Frisvad J.C."/>
            <person name="Goldman G.H."/>
            <person name="Houbraken J."/>
            <person name="Oakley B."/>
            <person name="Pocsi I."/>
            <person name="Scazzocchio C."/>
            <person name="Seiboth B."/>
            <person name="vanKuyk P.A."/>
            <person name="Wortman J."/>
            <person name="Dyer P.S."/>
            <person name="Grigoriev I.V."/>
        </authorList>
    </citation>
    <scope>NUCLEOTIDE SEQUENCE [LARGE SCALE GENOMIC DNA]</scope>
    <source>
        <strain evidence="8">CBS 506.65</strain>
    </source>
</reference>
<evidence type="ECO:0000256" key="5">
    <source>
        <dbReference type="SAM" id="Phobius"/>
    </source>
</evidence>
<sequence length="317" mass="36151">MDALFSLPVLSVLLIPTLSTYSTTLNLVFFYVTWTTLVLSHSALRVELFGTIAVRLLFYVFPSVIFFLFDILTPSAAVIFKAQGEHGLPSGKKRGKIRLREFKVAGWALFNIALGIAVQTGIEHLLMRELKLRSALKVSIKLPMPWEIGKDITRGMVVREILTYVIHRYALHPKRRRTIVNRYHNNWYHTLVSPYPLTAHYDHPLVYLLKTFAPTYGPAVLFRFHLLTYLVYLIIISIEETFAYSGYTIMPTRFFLFGIARRVDDHMISGGSGNYGTWGILDWICGTSLGVDDDDDGASESARRAAEKARRNARMKR</sequence>
<evidence type="ECO:0000313" key="8">
    <source>
        <dbReference type="Proteomes" id="UP000184188"/>
    </source>
</evidence>
<dbReference type="AlphaFoldDB" id="A0A1L9SRK0"/>
<dbReference type="PANTHER" id="PTHR11863">
    <property type="entry name" value="STEROL DESATURASE"/>
    <property type="match status" value="1"/>
</dbReference>
<evidence type="ECO:0000259" key="6">
    <source>
        <dbReference type="Pfam" id="PF04116"/>
    </source>
</evidence>
<evidence type="ECO:0000256" key="2">
    <source>
        <dbReference type="ARBA" id="ARBA00022692"/>
    </source>
</evidence>
<feature type="transmembrane region" description="Helical" evidence="5">
    <location>
        <begin position="220"/>
        <end position="238"/>
    </location>
</feature>
<dbReference type="STRING" id="1073090.A0A1L9SRK0"/>
<feature type="transmembrane region" description="Helical" evidence="5">
    <location>
        <begin position="244"/>
        <end position="260"/>
    </location>
</feature>
<evidence type="ECO:0000256" key="4">
    <source>
        <dbReference type="ARBA" id="ARBA00023136"/>
    </source>
</evidence>
<protein>
    <recommendedName>
        <fullName evidence="6">Fatty acid hydroxylase domain-containing protein</fullName>
    </recommendedName>
</protein>
<keyword evidence="2 5" id="KW-0812">Transmembrane</keyword>
<keyword evidence="3 5" id="KW-1133">Transmembrane helix</keyword>
<dbReference type="GO" id="GO:0016491">
    <property type="term" value="F:oxidoreductase activity"/>
    <property type="evidence" value="ECO:0007669"/>
    <property type="project" value="InterPro"/>
</dbReference>
<name>A0A1L9SRK0_9EURO</name>
<dbReference type="InterPro" id="IPR050307">
    <property type="entry name" value="Sterol_Desaturase_Related"/>
</dbReference>
<dbReference type="VEuPathDB" id="FungiDB:ASPZODRAFT_128264"/>
<dbReference type="GO" id="GO:0008610">
    <property type="term" value="P:lipid biosynthetic process"/>
    <property type="evidence" value="ECO:0007669"/>
    <property type="project" value="InterPro"/>
</dbReference>